<evidence type="ECO:0000313" key="2">
    <source>
        <dbReference type="Proteomes" id="UP000253345"/>
    </source>
</evidence>
<organism evidence="1 2">
    <name type="scientific">Paracoccus lutimaris</name>
    <dbReference type="NCBI Taxonomy" id="1490030"/>
    <lineage>
        <taxon>Bacteria</taxon>
        <taxon>Pseudomonadati</taxon>
        <taxon>Pseudomonadota</taxon>
        <taxon>Alphaproteobacteria</taxon>
        <taxon>Rhodobacterales</taxon>
        <taxon>Paracoccaceae</taxon>
        <taxon>Paracoccus</taxon>
    </lineage>
</organism>
<proteinExistence type="predicted"/>
<protein>
    <submittedName>
        <fullName evidence="1">Uncharacterized protein</fullName>
    </submittedName>
</protein>
<dbReference type="AlphaFoldDB" id="A0A368YPI6"/>
<dbReference type="EMBL" id="QPJL01000013">
    <property type="protein sequence ID" value="RCW82123.1"/>
    <property type="molecule type" value="Genomic_DNA"/>
</dbReference>
<evidence type="ECO:0000313" key="1">
    <source>
        <dbReference type="EMBL" id="RCW82123.1"/>
    </source>
</evidence>
<dbReference type="Proteomes" id="UP000253345">
    <property type="component" value="Unassembled WGS sequence"/>
</dbReference>
<accession>A0A368YPI6</accession>
<gene>
    <name evidence="1" type="ORF">DFP89_11383</name>
</gene>
<keyword evidence="2" id="KW-1185">Reference proteome</keyword>
<comment type="caution">
    <text evidence="1">The sequence shown here is derived from an EMBL/GenBank/DDBJ whole genome shotgun (WGS) entry which is preliminary data.</text>
</comment>
<sequence length="326" mass="36028">MWPWRRPPEDAQAALPSGDALLDGGAVARLLARAISRGEGASLLRFGDTGGRILARPRPDTPAWAYLQAFLGRDITPDQVEWLGQRIEDAAMKADIVGLRSDLLGPPLPDDVLSLPDDQIVPRLISLYPIRNYERGALNPDDARRLAETRLAMQRFRFNKHAALTNAWAHVDLAENGFIAALLKESRSVALITSSTRKGVVTRLNQKMNGRLRYYECPAYPNRERLCGGDHGFIWDRWRLLLDKVAPAYPGEPLLISAGIWTKPIAISSAQRGSVALDFGSVLDYFDDAATRPAVLADRYGDAKAVPRELTLDGQFSRGETLADFT</sequence>
<reference evidence="1 2" key="1">
    <citation type="submission" date="2018-07" db="EMBL/GenBank/DDBJ databases">
        <title>Genomic Encyclopedia of Type Strains, Phase III (KMG-III): the genomes of soil and plant-associated and newly described type strains.</title>
        <authorList>
            <person name="Whitman W."/>
        </authorList>
    </citation>
    <scope>NUCLEOTIDE SEQUENCE [LARGE SCALE GENOMIC DNA]</scope>
    <source>
        <strain evidence="1 2">CECT 8525</strain>
    </source>
</reference>
<name>A0A368YPI6_9RHOB</name>